<organism evidence="6 7">
    <name type="scientific">Eutrema salsugineum</name>
    <name type="common">Saltwater cress</name>
    <name type="synonym">Sisymbrium salsugineum</name>
    <dbReference type="NCBI Taxonomy" id="72664"/>
    <lineage>
        <taxon>Eukaryota</taxon>
        <taxon>Viridiplantae</taxon>
        <taxon>Streptophyta</taxon>
        <taxon>Embryophyta</taxon>
        <taxon>Tracheophyta</taxon>
        <taxon>Spermatophyta</taxon>
        <taxon>Magnoliopsida</taxon>
        <taxon>eudicotyledons</taxon>
        <taxon>Gunneridae</taxon>
        <taxon>Pentapetalae</taxon>
        <taxon>rosids</taxon>
        <taxon>malvids</taxon>
        <taxon>Brassicales</taxon>
        <taxon>Brassicaceae</taxon>
        <taxon>Eutremeae</taxon>
        <taxon>Eutrema</taxon>
    </lineage>
</organism>
<keyword evidence="7" id="KW-1185">Reference proteome</keyword>
<accession>V4JSP6</accession>
<dbReference type="PANTHER" id="PTHR34544">
    <property type="entry name" value="OSJNBA0006B20.18 PROTEIN"/>
    <property type="match status" value="1"/>
</dbReference>
<gene>
    <name evidence="6" type="ORF">EUTSA_v10018935mg</name>
</gene>
<dbReference type="OMA" id="SNKYGCP"/>
<dbReference type="Proteomes" id="UP000030689">
    <property type="component" value="Unassembled WGS sequence"/>
</dbReference>
<dbReference type="AlphaFoldDB" id="V4JSP6"/>
<dbReference type="STRING" id="72664.V4JSP6"/>
<evidence type="ECO:0000313" key="7">
    <source>
        <dbReference type="Proteomes" id="UP000030689"/>
    </source>
</evidence>
<feature type="compositionally biased region" description="Low complexity" evidence="3">
    <location>
        <begin position="55"/>
        <end position="69"/>
    </location>
</feature>
<evidence type="ECO:0000313" key="6">
    <source>
        <dbReference type="EMBL" id="ESQ28330.1"/>
    </source>
</evidence>
<keyword evidence="1" id="KW-0963">Cytoplasm</keyword>
<dbReference type="EMBL" id="KI517953">
    <property type="protein sequence ID" value="ESQ28330.1"/>
    <property type="molecule type" value="Genomic_DNA"/>
</dbReference>
<dbReference type="eggNOG" id="ENOG502S6A2">
    <property type="taxonomic scope" value="Eukaryota"/>
</dbReference>
<name>V4JSP6_EUTSA</name>
<feature type="domain" description="Ribosome maturation factor RimP N-terminal" evidence="4">
    <location>
        <begin position="131"/>
        <end position="207"/>
    </location>
</feature>
<evidence type="ECO:0000256" key="1">
    <source>
        <dbReference type="ARBA" id="ARBA00022490"/>
    </source>
</evidence>
<dbReference type="Pfam" id="PF02576">
    <property type="entry name" value="RimP_N"/>
    <property type="match status" value="1"/>
</dbReference>
<reference evidence="6 7" key="1">
    <citation type="journal article" date="2013" name="Front. Plant Sci.">
        <title>The Reference Genome of the Halophytic Plant Eutrema salsugineum.</title>
        <authorList>
            <person name="Yang R."/>
            <person name="Jarvis D.E."/>
            <person name="Chen H."/>
            <person name="Beilstein M.A."/>
            <person name="Grimwood J."/>
            <person name="Jenkins J."/>
            <person name="Shu S."/>
            <person name="Prochnik S."/>
            <person name="Xin M."/>
            <person name="Ma C."/>
            <person name="Schmutz J."/>
            <person name="Wing R.A."/>
            <person name="Mitchell-Olds T."/>
            <person name="Schumaker K.S."/>
            <person name="Wang X."/>
        </authorList>
    </citation>
    <scope>NUCLEOTIDE SEQUENCE [LARGE SCALE GENOMIC DNA]</scope>
</reference>
<evidence type="ECO:0000256" key="3">
    <source>
        <dbReference type="SAM" id="MobiDB-lite"/>
    </source>
</evidence>
<proteinExistence type="inferred from homology"/>
<dbReference type="Gramene" id="ESQ28330">
    <property type="protein sequence ID" value="ESQ28330"/>
    <property type="gene ID" value="EUTSA_v10018935mg"/>
</dbReference>
<protein>
    <submittedName>
        <fullName evidence="6">Uncharacterized protein</fullName>
    </submittedName>
</protein>
<dbReference type="InterPro" id="IPR028989">
    <property type="entry name" value="RimP_N"/>
</dbReference>
<sequence>MARYQSLIVAALLRASRRFMSPALSVRTFSSSSLLPKTTTLVTRPRSSLFSFSISKFSSSSPPSLRPPKTAARNAHKKDSLEYKTTDDVEVVDDWEEEAEVEPKLGDGGDGGGVVLGGVPWGERALSIAAEVVKQSEEEDLQLFAFRTSPRGYIYVRLDKLSNEYGCPTMDELEKFSREFKERLDDAGATKAVPEDLALEVSSPGADRLLRVPEDLQRFKEMPMRVSYEEETNSRKAVKSAVFLLDSVDAESEICIWKLADVRENRDPKSKGRPLSRKQKDLRVKIPFTDHKKITLYVD</sequence>
<dbReference type="InterPro" id="IPR057234">
    <property type="entry name" value="DUF7912"/>
</dbReference>
<evidence type="ECO:0000259" key="4">
    <source>
        <dbReference type="Pfam" id="PF02576"/>
    </source>
</evidence>
<dbReference type="OrthoDB" id="1100432at2759"/>
<dbReference type="InterPro" id="IPR035956">
    <property type="entry name" value="RimP_N_sf"/>
</dbReference>
<dbReference type="PANTHER" id="PTHR34544:SF3">
    <property type="entry name" value="OS07G0155200 PROTEIN"/>
    <property type="match status" value="1"/>
</dbReference>
<dbReference type="KEGG" id="eus:EUTSA_v10018935mg"/>
<dbReference type="Pfam" id="PF25498">
    <property type="entry name" value="DUF7912"/>
    <property type="match status" value="1"/>
</dbReference>
<dbReference type="SUPFAM" id="SSF75420">
    <property type="entry name" value="YhbC-like, N-terminal domain"/>
    <property type="match status" value="1"/>
</dbReference>
<evidence type="ECO:0000256" key="2">
    <source>
        <dbReference type="ARBA" id="ARBA00022517"/>
    </source>
</evidence>
<dbReference type="InterPro" id="IPR003728">
    <property type="entry name" value="Ribosome_maturation_RimP"/>
</dbReference>
<keyword evidence="2" id="KW-0690">Ribosome biogenesis</keyword>
<evidence type="ECO:0000259" key="5">
    <source>
        <dbReference type="Pfam" id="PF25498"/>
    </source>
</evidence>
<dbReference type="GO" id="GO:0042274">
    <property type="term" value="P:ribosomal small subunit biogenesis"/>
    <property type="evidence" value="ECO:0007669"/>
    <property type="project" value="InterPro"/>
</dbReference>
<dbReference type="HAMAP" id="MF_01077">
    <property type="entry name" value="RimP"/>
    <property type="match status" value="1"/>
</dbReference>
<feature type="region of interest" description="Disordered" evidence="3">
    <location>
        <begin position="55"/>
        <end position="79"/>
    </location>
</feature>
<feature type="domain" description="DUF7912" evidence="5">
    <location>
        <begin position="209"/>
        <end position="297"/>
    </location>
</feature>